<proteinExistence type="predicted"/>
<reference evidence="1 2" key="1">
    <citation type="journal article" date="2015" name="MBio">
        <title>Genome sequence of the Drosophila melanogaster male-killing Spiroplasma strain MSRO endosymbiont.</title>
        <authorList>
            <person name="Paredes J.C."/>
            <person name="Herren J.K."/>
            <person name="Schupfer F."/>
            <person name="Marin R."/>
            <person name="Claverol S."/>
            <person name="Kuo C.H."/>
            <person name="Lemaitre B."/>
            <person name="Beven L."/>
        </authorList>
    </citation>
    <scope>NUCLEOTIDE SEQUENCE [LARGE SCALE GENOMIC DNA]</scope>
    <source>
        <strain evidence="1 2">MSRO</strain>
    </source>
</reference>
<organism evidence="1 2">
    <name type="scientific">Spiroplasma poulsonii</name>
    <dbReference type="NCBI Taxonomy" id="2138"/>
    <lineage>
        <taxon>Bacteria</taxon>
        <taxon>Bacillati</taxon>
        <taxon>Mycoplasmatota</taxon>
        <taxon>Mollicutes</taxon>
        <taxon>Entomoplasmatales</taxon>
        <taxon>Spiroplasmataceae</taxon>
        <taxon>Spiroplasma</taxon>
    </lineage>
</organism>
<dbReference type="STRING" id="2138.SMSRO_v1c21350"/>
<sequence>MYRIRSAKFKKERTFDRRITVDKLNDNHRHLLLEKSLNRPFYNKYFTNLINEYEVKPLKTKIVFNLDLFESDYANIIEMLVKASDKKYQPLISYLIDNDLNLLITNIFSEVANHFIIPNLEALNEQ</sequence>
<dbReference type="AlphaFoldDB" id="A0A2P6FG33"/>
<evidence type="ECO:0000313" key="2">
    <source>
        <dbReference type="Proteomes" id="UP000031565"/>
    </source>
</evidence>
<dbReference type="EMBL" id="JTLV02000001">
    <property type="protein sequence ID" value="PQM32427.1"/>
    <property type="molecule type" value="Genomic_DNA"/>
</dbReference>
<comment type="caution">
    <text evidence="1">The sequence shown here is derived from an EMBL/GenBank/DDBJ whole genome shotgun (WGS) entry which is preliminary data.</text>
</comment>
<dbReference type="Proteomes" id="UP000031565">
    <property type="component" value="Unassembled WGS sequence"/>
</dbReference>
<evidence type="ECO:0000313" key="1">
    <source>
        <dbReference type="EMBL" id="PQM32427.1"/>
    </source>
</evidence>
<name>A0A2P6FG33_9MOLU</name>
<accession>A0A2P6FG33</accession>
<dbReference type="RefSeq" id="WP_040094504.1">
    <property type="nucleotide sequence ID" value="NZ_CM020866.1"/>
</dbReference>
<protein>
    <submittedName>
        <fullName evidence="1">Uncharacterized protein</fullName>
    </submittedName>
</protein>
<keyword evidence="2" id="KW-1185">Reference proteome</keyword>
<dbReference type="OrthoDB" id="9950142at2"/>
<gene>
    <name evidence="1" type="ORF">SMSRO_SF023440</name>
</gene>